<dbReference type="PANTHER" id="PTHR22803">
    <property type="entry name" value="MANNOSE, PHOSPHOLIPASE, LECTIN RECEPTOR RELATED"/>
    <property type="match status" value="1"/>
</dbReference>
<keyword evidence="4" id="KW-1185">Reference proteome</keyword>
<dbReference type="FunCoup" id="R7VEZ6">
    <property type="interactions" value="10"/>
</dbReference>
<dbReference type="EMBL" id="KB292659">
    <property type="protein sequence ID" value="ELU17157.1"/>
    <property type="molecule type" value="Genomic_DNA"/>
</dbReference>
<dbReference type="AlphaFoldDB" id="R7VEZ6"/>
<dbReference type="OMA" id="HTEDCAE"/>
<sequence>YSFETSNPTTWQEAKQACLEKGGRLVVMETNEEFDFIAEILRGNEAYRRNFWTAANDLAEDGNWIWDGSDHQVENFNRWGSLEPNGGTGENCGNLLRVKNFALNDFPCSLMDDYICEYNFL</sequence>
<dbReference type="Pfam" id="PF00059">
    <property type="entry name" value="Lectin_C"/>
    <property type="match status" value="1"/>
</dbReference>
<evidence type="ECO:0000259" key="1">
    <source>
        <dbReference type="PROSITE" id="PS50041"/>
    </source>
</evidence>
<dbReference type="InterPro" id="IPR001304">
    <property type="entry name" value="C-type_lectin-like"/>
</dbReference>
<evidence type="ECO:0000313" key="2">
    <source>
        <dbReference type="EMBL" id="ELU17157.1"/>
    </source>
</evidence>
<name>R7VEZ6_CAPTE</name>
<dbReference type="EnsemblMetazoa" id="CapteT91750">
    <property type="protein sequence ID" value="CapteP91750"/>
    <property type="gene ID" value="CapteG91750"/>
</dbReference>
<evidence type="ECO:0000313" key="4">
    <source>
        <dbReference type="Proteomes" id="UP000014760"/>
    </source>
</evidence>
<evidence type="ECO:0000313" key="3">
    <source>
        <dbReference type="EnsemblMetazoa" id="CapteP91750"/>
    </source>
</evidence>
<dbReference type="Proteomes" id="UP000014760">
    <property type="component" value="Unassembled WGS sequence"/>
</dbReference>
<dbReference type="OrthoDB" id="6051775at2759"/>
<dbReference type="InterPro" id="IPR016187">
    <property type="entry name" value="CTDL_fold"/>
</dbReference>
<dbReference type="STRING" id="283909.R7VEZ6"/>
<dbReference type="SMART" id="SM00034">
    <property type="entry name" value="CLECT"/>
    <property type="match status" value="1"/>
</dbReference>
<dbReference type="EMBL" id="AMQN01017024">
    <property type="status" value="NOT_ANNOTATED_CDS"/>
    <property type="molecule type" value="Genomic_DNA"/>
</dbReference>
<feature type="domain" description="C-type lectin" evidence="1">
    <location>
        <begin position="1"/>
        <end position="117"/>
    </location>
</feature>
<reference evidence="4" key="1">
    <citation type="submission" date="2012-12" db="EMBL/GenBank/DDBJ databases">
        <authorList>
            <person name="Hellsten U."/>
            <person name="Grimwood J."/>
            <person name="Chapman J.A."/>
            <person name="Shapiro H."/>
            <person name="Aerts A."/>
            <person name="Otillar R.P."/>
            <person name="Terry A.Y."/>
            <person name="Boore J.L."/>
            <person name="Simakov O."/>
            <person name="Marletaz F."/>
            <person name="Cho S.-J."/>
            <person name="Edsinger-Gonzales E."/>
            <person name="Havlak P."/>
            <person name="Kuo D.-H."/>
            <person name="Larsson T."/>
            <person name="Lv J."/>
            <person name="Arendt D."/>
            <person name="Savage R."/>
            <person name="Osoegawa K."/>
            <person name="de Jong P."/>
            <person name="Lindberg D.R."/>
            <person name="Seaver E.C."/>
            <person name="Weisblat D.A."/>
            <person name="Putnam N.H."/>
            <person name="Grigoriev I.V."/>
            <person name="Rokhsar D.S."/>
        </authorList>
    </citation>
    <scope>NUCLEOTIDE SEQUENCE</scope>
    <source>
        <strain evidence="4">I ESC-2004</strain>
    </source>
</reference>
<dbReference type="PROSITE" id="PS50041">
    <property type="entry name" value="C_TYPE_LECTIN_2"/>
    <property type="match status" value="1"/>
</dbReference>
<dbReference type="InterPro" id="IPR050111">
    <property type="entry name" value="C-type_lectin/snaclec_domain"/>
</dbReference>
<proteinExistence type="predicted"/>
<feature type="non-terminal residue" evidence="2">
    <location>
        <position position="1"/>
    </location>
</feature>
<protein>
    <recommendedName>
        <fullName evidence="1">C-type lectin domain-containing protein</fullName>
    </recommendedName>
</protein>
<reference evidence="3" key="3">
    <citation type="submission" date="2015-06" db="UniProtKB">
        <authorList>
            <consortium name="EnsemblMetazoa"/>
        </authorList>
    </citation>
    <scope>IDENTIFICATION</scope>
</reference>
<dbReference type="SUPFAM" id="SSF56436">
    <property type="entry name" value="C-type lectin-like"/>
    <property type="match status" value="1"/>
</dbReference>
<gene>
    <name evidence="2" type="ORF">CAPTEDRAFT_91750</name>
</gene>
<reference evidence="2 4" key="2">
    <citation type="journal article" date="2013" name="Nature">
        <title>Insights into bilaterian evolution from three spiralian genomes.</title>
        <authorList>
            <person name="Simakov O."/>
            <person name="Marletaz F."/>
            <person name="Cho S.J."/>
            <person name="Edsinger-Gonzales E."/>
            <person name="Havlak P."/>
            <person name="Hellsten U."/>
            <person name="Kuo D.H."/>
            <person name="Larsson T."/>
            <person name="Lv J."/>
            <person name="Arendt D."/>
            <person name="Savage R."/>
            <person name="Osoegawa K."/>
            <person name="de Jong P."/>
            <person name="Grimwood J."/>
            <person name="Chapman J.A."/>
            <person name="Shapiro H."/>
            <person name="Aerts A."/>
            <person name="Otillar R.P."/>
            <person name="Terry A.Y."/>
            <person name="Boore J.L."/>
            <person name="Grigoriev I.V."/>
            <person name="Lindberg D.R."/>
            <person name="Seaver E.C."/>
            <person name="Weisblat D.A."/>
            <person name="Putnam N.H."/>
            <person name="Rokhsar D.S."/>
        </authorList>
    </citation>
    <scope>NUCLEOTIDE SEQUENCE</scope>
    <source>
        <strain evidence="2 4">I ESC-2004</strain>
    </source>
</reference>
<organism evidence="2">
    <name type="scientific">Capitella teleta</name>
    <name type="common">Polychaete worm</name>
    <dbReference type="NCBI Taxonomy" id="283909"/>
    <lineage>
        <taxon>Eukaryota</taxon>
        <taxon>Metazoa</taxon>
        <taxon>Spiralia</taxon>
        <taxon>Lophotrochozoa</taxon>
        <taxon>Annelida</taxon>
        <taxon>Polychaeta</taxon>
        <taxon>Sedentaria</taxon>
        <taxon>Scolecida</taxon>
        <taxon>Capitellidae</taxon>
        <taxon>Capitella</taxon>
    </lineage>
</organism>
<dbReference type="CDD" id="cd00037">
    <property type="entry name" value="CLECT"/>
    <property type="match status" value="1"/>
</dbReference>
<dbReference type="InterPro" id="IPR016186">
    <property type="entry name" value="C-type_lectin-like/link_sf"/>
</dbReference>
<dbReference type="HOGENOM" id="CLU_049894_10_0_1"/>
<accession>R7VEZ6</accession>
<dbReference type="Gene3D" id="3.10.100.10">
    <property type="entry name" value="Mannose-Binding Protein A, subunit A"/>
    <property type="match status" value="1"/>
</dbReference>